<dbReference type="EMBL" id="CM042038">
    <property type="protein sequence ID" value="KAI3732338.1"/>
    <property type="molecule type" value="Genomic_DNA"/>
</dbReference>
<comment type="caution">
    <text evidence="1">The sequence shown here is derived from an EMBL/GenBank/DDBJ whole genome shotgun (WGS) entry which is preliminary data.</text>
</comment>
<accession>A0ACB9CDH2</accession>
<reference evidence="2" key="1">
    <citation type="journal article" date="2022" name="Mol. Ecol. Resour.">
        <title>The genomes of chicory, endive, great burdock and yacon provide insights into Asteraceae palaeo-polyploidization history and plant inulin production.</title>
        <authorList>
            <person name="Fan W."/>
            <person name="Wang S."/>
            <person name="Wang H."/>
            <person name="Wang A."/>
            <person name="Jiang F."/>
            <person name="Liu H."/>
            <person name="Zhao H."/>
            <person name="Xu D."/>
            <person name="Zhang Y."/>
        </authorList>
    </citation>
    <scope>NUCLEOTIDE SEQUENCE [LARGE SCALE GENOMIC DNA]</scope>
    <source>
        <strain evidence="2">cv. Yunnan</strain>
    </source>
</reference>
<reference evidence="1 2" key="2">
    <citation type="journal article" date="2022" name="Mol. Ecol. Resour.">
        <title>The genomes of chicory, endive, great burdock and yacon provide insights into Asteraceae paleo-polyploidization history and plant inulin production.</title>
        <authorList>
            <person name="Fan W."/>
            <person name="Wang S."/>
            <person name="Wang H."/>
            <person name="Wang A."/>
            <person name="Jiang F."/>
            <person name="Liu H."/>
            <person name="Zhao H."/>
            <person name="Xu D."/>
            <person name="Zhang Y."/>
        </authorList>
    </citation>
    <scope>NUCLEOTIDE SEQUENCE [LARGE SCALE GENOMIC DNA]</scope>
    <source>
        <strain evidence="2">cv. Yunnan</strain>
        <tissue evidence="1">Leaves</tissue>
    </source>
</reference>
<name>A0ACB9CDH2_9ASTR</name>
<evidence type="ECO:0000313" key="1">
    <source>
        <dbReference type="EMBL" id="KAI3732338.1"/>
    </source>
</evidence>
<keyword evidence="2" id="KW-1185">Reference proteome</keyword>
<proteinExistence type="predicted"/>
<sequence length="205" mass="23710">MGPPQFTDAEARRCLLAMSKRRILTSRSICWVVLDQLRVRGRMLENVAGARLVWRRAIEIIDDIYRELAYEFFSTYHLSCDGPSFQTPDAPLHSDWEGRIVECRLCSLVCACVCTHKWRRIVIMARYDWGKGRRHGSCNSNFGKEPTEVSMRSVLVTRLVQCYGLPREQGASTSCPLTRETTNTLLDETLLIKMDIIHRVNRRMQ</sequence>
<protein>
    <submittedName>
        <fullName evidence="1">Uncharacterized protein</fullName>
    </submittedName>
</protein>
<evidence type="ECO:0000313" key="2">
    <source>
        <dbReference type="Proteomes" id="UP001056120"/>
    </source>
</evidence>
<gene>
    <name evidence="1" type="ORF">L1987_63542</name>
</gene>
<dbReference type="Proteomes" id="UP001056120">
    <property type="component" value="Linkage Group LG21"/>
</dbReference>
<organism evidence="1 2">
    <name type="scientific">Smallanthus sonchifolius</name>
    <dbReference type="NCBI Taxonomy" id="185202"/>
    <lineage>
        <taxon>Eukaryota</taxon>
        <taxon>Viridiplantae</taxon>
        <taxon>Streptophyta</taxon>
        <taxon>Embryophyta</taxon>
        <taxon>Tracheophyta</taxon>
        <taxon>Spermatophyta</taxon>
        <taxon>Magnoliopsida</taxon>
        <taxon>eudicotyledons</taxon>
        <taxon>Gunneridae</taxon>
        <taxon>Pentapetalae</taxon>
        <taxon>asterids</taxon>
        <taxon>campanulids</taxon>
        <taxon>Asterales</taxon>
        <taxon>Asteraceae</taxon>
        <taxon>Asteroideae</taxon>
        <taxon>Heliantheae alliance</taxon>
        <taxon>Millerieae</taxon>
        <taxon>Smallanthus</taxon>
    </lineage>
</organism>